<feature type="domain" description="Survival protein SurE-like phosphatase/nucleotidase" evidence="7">
    <location>
        <begin position="43"/>
        <end position="268"/>
    </location>
</feature>
<dbReference type="PANTHER" id="PTHR30457:SF0">
    <property type="entry name" value="PHOSPHATASE, PUTATIVE (AFU_ORTHOLOGUE AFUA_4G01070)-RELATED"/>
    <property type="match status" value="1"/>
</dbReference>
<comment type="similarity">
    <text evidence="2">Belongs to the SurE nucleotidase family.</text>
</comment>
<name>A0ABW5W603_9PSEU</name>
<dbReference type="EC" id="3.1.3.5" evidence="3"/>
<dbReference type="InterPro" id="IPR036523">
    <property type="entry name" value="SurE-like_sf"/>
</dbReference>
<evidence type="ECO:0000256" key="2">
    <source>
        <dbReference type="ARBA" id="ARBA00011062"/>
    </source>
</evidence>
<gene>
    <name evidence="8" type="primary">surE</name>
    <name evidence="8" type="ORF">ACFS2C_02730</name>
</gene>
<evidence type="ECO:0000313" key="9">
    <source>
        <dbReference type="Proteomes" id="UP001597478"/>
    </source>
</evidence>
<reference evidence="9" key="1">
    <citation type="journal article" date="2019" name="Int. J. Syst. Evol. Microbiol.">
        <title>The Global Catalogue of Microorganisms (GCM) 10K type strain sequencing project: providing services to taxonomists for standard genome sequencing and annotation.</title>
        <authorList>
            <consortium name="The Broad Institute Genomics Platform"/>
            <consortium name="The Broad Institute Genome Sequencing Center for Infectious Disease"/>
            <person name="Wu L."/>
            <person name="Ma J."/>
        </authorList>
    </citation>
    <scope>NUCLEOTIDE SEQUENCE [LARGE SCALE GENOMIC DNA]</scope>
    <source>
        <strain evidence="9">IBRC-M 10906</strain>
    </source>
</reference>
<protein>
    <recommendedName>
        <fullName evidence="3">5'-nucleotidase</fullName>
        <ecNumber evidence="3">3.1.3.5</ecNumber>
    </recommendedName>
</protein>
<evidence type="ECO:0000313" key="8">
    <source>
        <dbReference type="EMBL" id="MFD2798305.1"/>
    </source>
</evidence>
<dbReference type="Proteomes" id="UP001597478">
    <property type="component" value="Unassembled WGS sequence"/>
</dbReference>
<dbReference type="GO" id="GO:0008253">
    <property type="term" value="F:5'-nucleotidase activity"/>
    <property type="evidence" value="ECO:0007669"/>
    <property type="project" value="UniProtKB-EC"/>
</dbReference>
<feature type="chain" id="PRO_5046205089" description="5'-nucleotidase" evidence="6">
    <location>
        <begin position="29"/>
        <end position="340"/>
    </location>
</feature>
<proteinExistence type="inferred from homology"/>
<dbReference type="SUPFAM" id="SSF64167">
    <property type="entry name" value="SurE-like"/>
    <property type="match status" value="1"/>
</dbReference>
<dbReference type="PROSITE" id="PS51318">
    <property type="entry name" value="TAT"/>
    <property type="match status" value="1"/>
</dbReference>
<dbReference type="Gene3D" id="3.40.1210.10">
    <property type="entry name" value="Survival protein SurE-like phosphatase/nucleotidase"/>
    <property type="match status" value="1"/>
</dbReference>
<dbReference type="RefSeq" id="WP_377383796.1">
    <property type="nucleotide sequence ID" value="NZ_JBHSAN010000001.1"/>
</dbReference>
<dbReference type="EMBL" id="JBHUOF010000003">
    <property type="protein sequence ID" value="MFD2798305.1"/>
    <property type="molecule type" value="Genomic_DNA"/>
</dbReference>
<comment type="catalytic activity">
    <reaction evidence="1">
        <text>a ribonucleoside 5'-phosphate + H2O = a ribonucleoside + phosphate</text>
        <dbReference type="Rhea" id="RHEA:12484"/>
        <dbReference type="ChEBI" id="CHEBI:15377"/>
        <dbReference type="ChEBI" id="CHEBI:18254"/>
        <dbReference type="ChEBI" id="CHEBI:43474"/>
        <dbReference type="ChEBI" id="CHEBI:58043"/>
        <dbReference type="EC" id="3.1.3.5"/>
    </reaction>
</comment>
<keyword evidence="9" id="KW-1185">Reference proteome</keyword>
<dbReference type="InterPro" id="IPR006311">
    <property type="entry name" value="TAT_signal"/>
</dbReference>
<accession>A0ABW5W603</accession>
<keyword evidence="6" id="KW-0732">Signal</keyword>
<dbReference type="PANTHER" id="PTHR30457">
    <property type="entry name" value="5'-NUCLEOTIDASE SURE"/>
    <property type="match status" value="1"/>
</dbReference>
<dbReference type="Pfam" id="PF01975">
    <property type="entry name" value="SurE"/>
    <property type="match status" value="1"/>
</dbReference>
<evidence type="ECO:0000256" key="1">
    <source>
        <dbReference type="ARBA" id="ARBA00000815"/>
    </source>
</evidence>
<feature type="signal peptide" evidence="6">
    <location>
        <begin position="1"/>
        <end position="28"/>
    </location>
</feature>
<evidence type="ECO:0000256" key="3">
    <source>
        <dbReference type="ARBA" id="ARBA00012643"/>
    </source>
</evidence>
<keyword evidence="4" id="KW-0479">Metal-binding</keyword>
<sequence>MMNTRKTLLATALAGVLAAGGSVPQAGAVDGDVNAPPLAGVRILLANDDSVQAARPDGADGRGLYELRKSLCRAGADVVVVGPWGQQSGRSRASAAAAQVTVAPPADMPDEYAADCSTAPSRGVVLGVCQGAESCEPASASVTPADAVDLALGTLLADRVGWSGGPDLVLSGINSGANTDLSVNLSGTVGAATAALEHGAPAIAVSAGTRATSVPSVDTYRTVATYATGLVERVLAGGVSRHLVRDQVLLNVNGPDVVPGVEPEPRWTDVGGVALDRFSYRKSGADTYQLAYGAVEPAPRLSPNSDTAALARGYISVSAVSADRGRPGKSRELERVIAGR</sequence>
<comment type="caution">
    <text evidence="8">The sequence shown here is derived from an EMBL/GenBank/DDBJ whole genome shotgun (WGS) entry which is preliminary data.</text>
</comment>
<evidence type="ECO:0000259" key="7">
    <source>
        <dbReference type="Pfam" id="PF01975"/>
    </source>
</evidence>
<keyword evidence="5 8" id="KW-0378">Hydrolase</keyword>
<evidence type="ECO:0000256" key="4">
    <source>
        <dbReference type="ARBA" id="ARBA00022723"/>
    </source>
</evidence>
<organism evidence="8 9">
    <name type="scientific">Prauserella oleivorans</name>
    <dbReference type="NCBI Taxonomy" id="1478153"/>
    <lineage>
        <taxon>Bacteria</taxon>
        <taxon>Bacillati</taxon>
        <taxon>Actinomycetota</taxon>
        <taxon>Actinomycetes</taxon>
        <taxon>Pseudonocardiales</taxon>
        <taxon>Pseudonocardiaceae</taxon>
        <taxon>Prauserella</taxon>
    </lineage>
</organism>
<evidence type="ECO:0000256" key="6">
    <source>
        <dbReference type="SAM" id="SignalP"/>
    </source>
</evidence>
<dbReference type="InterPro" id="IPR002828">
    <property type="entry name" value="SurE-like_Pase/nucleotidase"/>
</dbReference>
<dbReference type="InterPro" id="IPR030048">
    <property type="entry name" value="SurE"/>
</dbReference>
<evidence type="ECO:0000256" key="5">
    <source>
        <dbReference type="ARBA" id="ARBA00022801"/>
    </source>
</evidence>